<evidence type="ECO:0000313" key="8">
    <source>
        <dbReference type="EMBL" id="BBX90240.1"/>
    </source>
</evidence>
<dbReference type="InterPro" id="IPR051907">
    <property type="entry name" value="DoxX-like_oxidoreductase"/>
</dbReference>
<comment type="similarity">
    <text evidence="2">Belongs to the DoxX family.</text>
</comment>
<dbReference type="GO" id="GO:0005886">
    <property type="term" value="C:plasma membrane"/>
    <property type="evidence" value="ECO:0007669"/>
    <property type="project" value="UniProtKB-SubCell"/>
</dbReference>
<keyword evidence="3" id="KW-1003">Cell membrane</keyword>
<evidence type="ECO:0000313" key="11">
    <source>
        <dbReference type="Proteomes" id="UP001162885"/>
    </source>
</evidence>
<organism evidence="9 11">
    <name type="scientific">Mycolicibacterium boenickei</name>
    <dbReference type="NCBI Taxonomy" id="146017"/>
    <lineage>
        <taxon>Bacteria</taxon>
        <taxon>Bacillati</taxon>
        <taxon>Actinomycetota</taxon>
        <taxon>Actinomycetes</taxon>
        <taxon>Mycobacteriales</taxon>
        <taxon>Mycobacteriaceae</taxon>
        <taxon>Mycolicibacterium</taxon>
    </lineage>
</organism>
<reference evidence="9 11" key="3">
    <citation type="journal article" date="2022" name="BMC Genomics">
        <title>Comparative genome analysis of mycobacteria focusing on tRNA and non-coding RNA.</title>
        <authorList>
            <person name="Behra P.R.K."/>
            <person name="Pettersson B.M.F."/>
            <person name="Ramesh M."/>
            <person name="Das S."/>
            <person name="Dasgupta S."/>
            <person name="Kirsebom L.A."/>
        </authorList>
    </citation>
    <scope>NUCLEOTIDE SEQUENCE [LARGE SCALE GENOMIC DNA]</scope>
    <source>
        <strain evidence="9 11">DSM 44677</strain>
    </source>
</reference>
<evidence type="ECO:0000256" key="7">
    <source>
        <dbReference type="SAM" id="Phobius"/>
    </source>
</evidence>
<evidence type="ECO:0000256" key="1">
    <source>
        <dbReference type="ARBA" id="ARBA00004651"/>
    </source>
</evidence>
<sequence length="152" mass="15629">MTVRNILILLARVGLGVIFVAHGWQKFVTNGIAATQQGFATMGAPAPEASAVLAATIEFVGGIGLIIGLATPVWAALLFATMVGAFLIAHTGHGLFVAKGGFELVLALAAPMLLLIVTGAGRFSVDGLLGARLPWNRGIFANPPQPLTSELS</sequence>
<dbReference type="EMBL" id="AP022579">
    <property type="protein sequence ID" value="BBX90240.1"/>
    <property type="molecule type" value="Genomic_DNA"/>
</dbReference>
<dbReference type="PANTHER" id="PTHR33452">
    <property type="entry name" value="OXIDOREDUCTASE CATD-RELATED"/>
    <property type="match status" value="1"/>
</dbReference>
<comment type="subcellular location">
    <subcellularLocation>
        <location evidence="1">Cell membrane</location>
        <topology evidence="1">Multi-pass membrane protein</topology>
    </subcellularLocation>
</comment>
<protein>
    <submittedName>
        <fullName evidence="9">DoxX family protein</fullName>
    </submittedName>
</protein>
<proteinExistence type="inferred from homology"/>
<dbReference type="PANTHER" id="PTHR33452:SF1">
    <property type="entry name" value="INNER MEMBRANE PROTEIN YPHA-RELATED"/>
    <property type="match status" value="1"/>
</dbReference>
<dbReference type="Pfam" id="PF07681">
    <property type="entry name" value="DoxX"/>
    <property type="match status" value="1"/>
</dbReference>
<evidence type="ECO:0000256" key="5">
    <source>
        <dbReference type="ARBA" id="ARBA00022989"/>
    </source>
</evidence>
<feature type="transmembrane region" description="Helical" evidence="7">
    <location>
        <begin position="73"/>
        <end position="92"/>
    </location>
</feature>
<keyword evidence="5 7" id="KW-1133">Transmembrane helix</keyword>
<reference evidence="8 10" key="1">
    <citation type="journal article" date="2019" name="Emerg. Microbes Infect.">
        <title>Comprehensive subspecies identification of 175 nontuberculous mycobacteria species based on 7547 genomic profiles.</title>
        <authorList>
            <person name="Matsumoto Y."/>
            <person name="Kinjo T."/>
            <person name="Motooka D."/>
            <person name="Nabeya D."/>
            <person name="Jung N."/>
            <person name="Uechi K."/>
            <person name="Horii T."/>
            <person name="Iida T."/>
            <person name="Fujita J."/>
            <person name="Nakamura S."/>
        </authorList>
    </citation>
    <scope>NUCLEOTIDE SEQUENCE [LARGE SCALE GENOMIC DNA]</scope>
    <source>
        <strain evidence="8 10">JCM 15653</strain>
    </source>
</reference>
<dbReference type="EMBL" id="CP060016">
    <property type="protein sequence ID" value="UNC00487.1"/>
    <property type="molecule type" value="Genomic_DNA"/>
</dbReference>
<reference evidence="8" key="2">
    <citation type="submission" date="2020-02" db="EMBL/GenBank/DDBJ databases">
        <authorList>
            <person name="Matsumoto Y."/>
            <person name="Kinjo T."/>
            <person name="Motooka D."/>
            <person name="Nabeya D."/>
            <person name="Jung N."/>
            <person name="Uechi K."/>
            <person name="Horii T."/>
            <person name="Iida T."/>
            <person name="Fujita J."/>
            <person name="Nakamura S."/>
        </authorList>
    </citation>
    <scope>NUCLEOTIDE SEQUENCE</scope>
    <source>
        <strain evidence="8">JCM 15653</strain>
    </source>
</reference>
<evidence type="ECO:0000313" key="9">
    <source>
        <dbReference type="EMBL" id="UNC00487.1"/>
    </source>
</evidence>
<name>A0AAX2ZYI2_9MYCO</name>
<feature type="transmembrane region" description="Helical" evidence="7">
    <location>
        <begin position="6"/>
        <end position="24"/>
    </location>
</feature>
<feature type="transmembrane region" description="Helical" evidence="7">
    <location>
        <begin position="104"/>
        <end position="125"/>
    </location>
</feature>
<evidence type="ECO:0000256" key="4">
    <source>
        <dbReference type="ARBA" id="ARBA00022692"/>
    </source>
</evidence>
<evidence type="ECO:0000256" key="6">
    <source>
        <dbReference type="ARBA" id="ARBA00023136"/>
    </source>
</evidence>
<dbReference type="AlphaFoldDB" id="A0AAX2ZYI2"/>
<dbReference type="RefSeq" id="WP_077740204.1">
    <property type="nucleotide sequence ID" value="NZ_AP022579.1"/>
</dbReference>
<dbReference type="InterPro" id="IPR032808">
    <property type="entry name" value="DoxX"/>
</dbReference>
<dbReference type="Proteomes" id="UP000466683">
    <property type="component" value="Chromosome"/>
</dbReference>
<evidence type="ECO:0000256" key="2">
    <source>
        <dbReference type="ARBA" id="ARBA00006679"/>
    </source>
</evidence>
<evidence type="ECO:0000256" key="3">
    <source>
        <dbReference type="ARBA" id="ARBA00022475"/>
    </source>
</evidence>
<keyword evidence="10" id="KW-1185">Reference proteome</keyword>
<dbReference type="Proteomes" id="UP001162885">
    <property type="component" value="Chromosome"/>
</dbReference>
<evidence type="ECO:0000313" key="10">
    <source>
        <dbReference type="Proteomes" id="UP000466683"/>
    </source>
</evidence>
<keyword evidence="6 7" id="KW-0472">Membrane</keyword>
<gene>
    <name evidence="9" type="ORF">H5U98_03300</name>
    <name evidence="8" type="ORF">MBOE_18890</name>
</gene>
<accession>A0AAX2ZYI2</accession>
<keyword evidence="4 7" id="KW-0812">Transmembrane</keyword>